<feature type="transmembrane region" description="Helical" evidence="11">
    <location>
        <begin position="89"/>
        <end position="110"/>
    </location>
</feature>
<feature type="transmembrane region" description="Helical" evidence="11">
    <location>
        <begin position="208"/>
        <end position="226"/>
    </location>
</feature>
<dbReference type="PANTHER" id="PTHR42718:SF48">
    <property type="entry name" value="CONSERVED TWO-DOMAIN MEMBRANE PROTEIN-RELATED"/>
    <property type="match status" value="1"/>
</dbReference>
<dbReference type="InterPro" id="IPR020846">
    <property type="entry name" value="MFS_dom"/>
</dbReference>
<dbReference type="InterPro" id="IPR036259">
    <property type="entry name" value="MFS_trans_sf"/>
</dbReference>
<evidence type="ECO:0000256" key="6">
    <source>
        <dbReference type="ARBA" id="ARBA00022989"/>
    </source>
</evidence>
<dbReference type="CDD" id="cd07205">
    <property type="entry name" value="Pat_PNPLA6_PNPLA7_NTE1_like"/>
    <property type="match status" value="1"/>
</dbReference>
<dbReference type="SUPFAM" id="SSF51206">
    <property type="entry name" value="cAMP-binding domain-like"/>
    <property type="match status" value="1"/>
</dbReference>
<dbReference type="Gene3D" id="2.60.120.10">
    <property type="entry name" value="Jelly Rolls"/>
    <property type="match status" value="1"/>
</dbReference>
<evidence type="ECO:0000256" key="5">
    <source>
        <dbReference type="ARBA" id="ARBA00022692"/>
    </source>
</evidence>
<dbReference type="InterPro" id="IPR016035">
    <property type="entry name" value="Acyl_Trfase/lysoPLipase"/>
</dbReference>
<feature type="transmembrane region" description="Helical" evidence="11">
    <location>
        <begin position="268"/>
        <end position="290"/>
    </location>
</feature>
<keyword evidence="3" id="KW-0813">Transport</keyword>
<dbReference type="Pfam" id="PF07690">
    <property type="entry name" value="MFS_1"/>
    <property type="match status" value="1"/>
</dbReference>
<dbReference type="PROSITE" id="PS00889">
    <property type="entry name" value="CNMP_BINDING_2"/>
    <property type="match status" value="1"/>
</dbReference>
<evidence type="ECO:0000313" key="16">
    <source>
        <dbReference type="Proteomes" id="UP000236318"/>
    </source>
</evidence>
<feature type="transmembrane region" description="Helical" evidence="11">
    <location>
        <begin position="479"/>
        <end position="497"/>
    </location>
</feature>
<feature type="transmembrane region" description="Helical" evidence="11">
    <location>
        <begin position="405"/>
        <end position="429"/>
    </location>
</feature>
<keyword evidence="4" id="KW-1003">Cell membrane</keyword>
<feature type="active site" description="Nucleophile" evidence="9">
    <location>
        <position position="855"/>
    </location>
</feature>
<dbReference type="GO" id="GO:0016042">
    <property type="term" value="P:lipid catabolic process"/>
    <property type="evidence" value="ECO:0007669"/>
    <property type="project" value="UniProtKB-UniRule"/>
</dbReference>
<comment type="caution">
    <text evidence="15">The sequence shown here is derived from an EMBL/GenBank/DDBJ whole genome shotgun (WGS) entry which is preliminary data.</text>
</comment>
<feature type="domain" description="PNPLA" evidence="14">
    <location>
        <begin position="822"/>
        <end position="982"/>
    </location>
</feature>
<dbReference type="Proteomes" id="UP000236318">
    <property type="component" value="Unassembled WGS sequence"/>
</dbReference>
<dbReference type="InterPro" id="IPR005829">
    <property type="entry name" value="Sugar_transporter_CS"/>
</dbReference>
<evidence type="ECO:0000256" key="11">
    <source>
        <dbReference type="SAM" id="Phobius"/>
    </source>
</evidence>
<feature type="compositionally biased region" description="Low complexity" evidence="10">
    <location>
        <begin position="15"/>
        <end position="26"/>
    </location>
</feature>
<evidence type="ECO:0000256" key="2">
    <source>
        <dbReference type="ARBA" id="ARBA00006636"/>
    </source>
</evidence>
<evidence type="ECO:0000256" key="8">
    <source>
        <dbReference type="ARBA" id="ARBA00023136"/>
    </source>
</evidence>
<evidence type="ECO:0000313" key="15">
    <source>
        <dbReference type="EMBL" id="SOX53957.1"/>
    </source>
</evidence>
<feature type="transmembrane region" description="Helical" evidence="11">
    <location>
        <begin position="376"/>
        <end position="393"/>
    </location>
</feature>
<dbReference type="PANTHER" id="PTHR42718">
    <property type="entry name" value="MAJOR FACILITATOR SUPERFAMILY MULTIDRUG TRANSPORTER MFSC"/>
    <property type="match status" value="1"/>
</dbReference>
<evidence type="ECO:0000256" key="1">
    <source>
        <dbReference type="ARBA" id="ARBA00004651"/>
    </source>
</evidence>
<keyword evidence="9" id="KW-0378">Hydrolase</keyword>
<keyword evidence="6 11" id="KW-1133">Transmembrane helix</keyword>
<sequence length="1081" mass="113630">MMDLGTSHVQGQSKAADATTTGNGAAKRNTAVTRQDNQALTGTLSVRRQPSSTAVLLVAAFGAFLAFLDSTIVNVAFPNIQQSFPTYPIGSLSWVLNAYNIVFAAFLVAAGKLADLLGRKRMFIWGVVLFTGASWLCALAATVEQLVAYRILQGVGAALLVPASLALVVEGFEVARRAHGVGLWGAAAAIASGLGPPIGGAIVQVSDWRWAFLVNVPLGVVAVVVARRELVESRSPGQRRLPDLRGAVLLAAALGLLTLGLIKGPDWGWSSTGTIGSFVAAAVALVGFVISSRHHPSPLIEPAYLRVQSFVAGNALTIVAGAGFYGYLLTHVLFLNYVWGYNLLKTGLAVAPAALVAAVVAARLGKIADRRGHRAIIFVGALIWAGSLVWYFQRVGTHPNFLREWLPGQLLQGLGVGATLPLLGSAALARVPKGGSYATASAVVSSCRQLGAVIGIALLVVLIGTPARGEAADALRRGWVMAAICFVAVAIGALFLGRTGQQATDDAVAATPPPRLEPRSRATAVARHEQVLAVDRKDDLLENLPLFAGLDADALADLRHSAEEIELTAGSYLFHEGDTADSLYVVRNGRVQALQQGVAIRELGRGDVIGELGLLTGTPRSASIRAVRDSTLVRLTKAQFDKIADVGMLGALVRSLATRLHQLPPPTTAHLTTCDVVVAIVGVDADAPVTMVAHELVHLLSGYVRAVRPGRVNREGLERAERAADKVVLQAQVDDAEWRDFCLRVADRIVLVSGNPAPPADPLPERAIGADLLLAGPPASREHRRAWEELITPRSVLTLHASGSAEDLRPLAARIVGRSIGLVLGGGGARAFAHLGVLEELEAAGVVVDRFAGTSMGAIVAALAASGLDAAGVDAYVYEYFIRTNPIRDYTVPIKGLTRGRRIPALLRRAYGERLVEELPKEFRCVSVDLLGRRTVVHRRGPVADAVGCSLRLPGIFPPYVYGGTLHVDGGVLDNLPVSSLSSTEGPLVAVAVGFGGDATASRSEFADPPRVPGIGETLIRTMMMGSGLAAAETLAQADVVIRPSTRGVGLLEFHQIDAAREAGRAAAREALPQILALAHR</sequence>
<dbReference type="GO" id="GO:0005886">
    <property type="term" value="C:plasma membrane"/>
    <property type="evidence" value="ECO:0007669"/>
    <property type="project" value="UniProtKB-SubCell"/>
</dbReference>
<comment type="caution">
    <text evidence="9">Lacks conserved residue(s) required for the propagation of feature annotation.</text>
</comment>
<evidence type="ECO:0000256" key="9">
    <source>
        <dbReference type="PROSITE-ProRule" id="PRU01161"/>
    </source>
</evidence>
<dbReference type="InterPro" id="IPR018488">
    <property type="entry name" value="cNMP-bd_CS"/>
</dbReference>
<keyword evidence="7 9" id="KW-0443">Lipid metabolism</keyword>
<gene>
    <name evidence="15" type="ORF">MAAFP003_2633</name>
</gene>
<dbReference type="InterPro" id="IPR002641">
    <property type="entry name" value="PNPLA_dom"/>
</dbReference>
<keyword evidence="16" id="KW-1185">Reference proteome</keyword>
<protein>
    <submittedName>
        <fullName evidence="15">MFS transporter</fullName>
    </submittedName>
</protein>
<dbReference type="NCBIfam" id="TIGR00711">
    <property type="entry name" value="efflux_EmrB"/>
    <property type="match status" value="1"/>
</dbReference>
<feature type="transmembrane region" description="Helical" evidence="11">
    <location>
        <begin position="181"/>
        <end position="202"/>
    </location>
</feature>
<reference evidence="15" key="1">
    <citation type="submission" date="2018-01" db="EMBL/GenBank/DDBJ databases">
        <authorList>
            <consortium name="Urmite Genomes"/>
        </authorList>
    </citation>
    <scope>NUCLEOTIDE SEQUENCE [LARGE SCALE GENOMIC DNA]</scope>
    <source>
        <strain evidence="15">AFP003</strain>
    </source>
</reference>
<keyword evidence="5 11" id="KW-0812">Transmembrane</keyword>
<dbReference type="PRINTS" id="PR01036">
    <property type="entry name" value="TCRTETB"/>
</dbReference>
<dbReference type="EMBL" id="FXEG02000003">
    <property type="protein sequence ID" value="SOX53957.1"/>
    <property type="molecule type" value="Genomic_DNA"/>
</dbReference>
<dbReference type="GO" id="GO:0022857">
    <property type="term" value="F:transmembrane transporter activity"/>
    <property type="evidence" value="ECO:0007669"/>
    <property type="project" value="InterPro"/>
</dbReference>
<dbReference type="PROSITE" id="PS50042">
    <property type="entry name" value="CNMP_BINDING_3"/>
    <property type="match status" value="1"/>
</dbReference>
<feature type="active site" description="Proton acceptor" evidence="9">
    <location>
        <position position="969"/>
    </location>
</feature>
<feature type="short sequence motif" description="DGA/G" evidence="9">
    <location>
        <begin position="969"/>
        <end position="971"/>
    </location>
</feature>
<dbReference type="SUPFAM" id="SSF103473">
    <property type="entry name" value="MFS general substrate transporter"/>
    <property type="match status" value="1"/>
</dbReference>
<dbReference type="Pfam" id="PF00027">
    <property type="entry name" value="cNMP_binding"/>
    <property type="match status" value="1"/>
</dbReference>
<keyword evidence="8 11" id="KW-0472">Membrane</keyword>
<dbReference type="Gene3D" id="3.40.1090.10">
    <property type="entry name" value="Cytosolic phospholipase A2 catalytic domain"/>
    <property type="match status" value="2"/>
</dbReference>
<dbReference type="PROSITE" id="PS50850">
    <property type="entry name" value="MFS"/>
    <property type="match status" value="1"/>
</dbReference>
<proteinExistence type="inferred from homology"/>
<evidence type="ECO:0000259" key="13">
    <source>
        <dbReference type="PROSITE" id="PS50850"/>
    </source>
</evidence>
<dbReference type="InterPro" id="IPR000595">
    <property type="entry name" value="cNMP-bd_dom"/>
</dbReference>
<dbReference type="Gene3D" id="1.20.1250.20">
    <property type="entry name" value="MFS general substrate transporter like domains"/>
    <property type="match status" value="1"/>
</dbReference>
<accession>A0A2K4YB36</accession>
<evidence type="ECO:0000256" key="4">
    <source>
        <dbReference type="ARBA" id="ARBA00022475"/>
    </source>
</evidence>
<comment type="subcellular location">
    <subcellularLocation>
        <location evidence="1">Cell membrane</location>
        <topology evidence="1">Multi-pass membrane protein</topology>
    </subcellularLocation>
</comment>
<dbReference type="CDD" id="cd00038">
    <property type="entry name" value="CAP_ED"/>
    <property type="match status" value="1"/>
</dbReference>
<dbReference type="PROSITE" id="PS00216">
    <property type="entry name" value="SUGAR_TRANSPORT_1"/>
    <property type="match status" value="1"/>
</dbReference>
<name>A0A2K4YB36_9MYCO</name>
<dbReference type="Gene3D" id="1.20.1720.10">
    <property type="entry name" value="Multidrug resistance protein D"/>
    <property type="match status" value="1"/>
</dbReference>
<dbReference type="InterPro" id="IPR014710">
    <property type="entry name" value="RmlC-like_jellyroll"/>
</dbReference>
<dbReference type="SUPFAM" id="SSF52151">
    <property type="entry name" value="FabD/lysophospholipase-like"/>
    <property type="match status" value="1"/>
</dbReference>
<evidence type="ECO:0000256" key="10">
    <source>
        <dbReference type="SAM" id="MobiDB-lite"/>
    </source>
</evidence>
<dbReference type="CDD" id="cd17321">
    <property type="entry name" value="MFS_MMR_MDR_like"/>
    <property type="match status" value="1"/>
</dbReference>
<feature type="transmembrane region" description="Helical" evidence="11">
    <location>
        <begin position="346"/>
        <end position="364"/>
    </location>
</feature>
<feature type="transmembrane region" description="Helical" evidence="11">
    <location>
        <begin position="311"/>
        <end position="334"/>
    </location>
</feature>
<comment type="similarity">
    <text evidence="2">Belongs to the NTE family.</text>
</comment>
<keyword evidence="9" id="KW-0442">Lipid degradation</keyword>
<dbReference type="InterPro" id="IPR018490">
    <property type="entry name" value="cNMP-bd_dom_sf"/>
</dbReference>
<feature type="transmembrane region" description="Helical" evidence="11">
    <location>
        <begin position="246"/>
        <end position="262"/>
    </location>
</feature>
<evidence type="ECO:0000256" key="3">
    <source>
        <dbReference type="ARBA" id="ARBA00022448"/>
    </source>
</evidence>
<evidence type="ECO:0000256" key="7">
    <source>
        <dbReference type="ARBA" id="ARBA00023098"/>
    </source>
</evidence>
<organism evidence="15 16">
    <name type="scientific">Mycobacterium ahvazicum</name>
    <dbReference type="NCBI Taxonomy" id="1964395"/>
    <lineage>
        <taxon>Bacteria</taxon>
        <taxon>Bacillati</taxon>
        <taxon>Actinomycetota</taxon>
        <taxon>Actinomycetes</taxon>
        <taxon>Mycobacteriales</taxon>
        <taxon>Mycobacteriaceae</taxon>
        <taxon>Mycobacterium</taxon>
        <taxon>Mycobacterium simiae complex</taxon>
    </lineage>
</organism>
<dbReference type="InterPro" id="IPR004638">
    <property type="entry name" value="EmrB-like"/>
</dbReference>
<dbReference type="SMART" id="SM00100">
    <property type="entry name" value="cNMP"/>
    <property type="match status" value="1"/>
</dbReference>
<dbReference type="AlphaFoldDB" id="A0A2K4YB36"/>
<feature type="region of interest" description="Disordered" evidence="10">
    <location>
        <begin position="1"/>
        <end position="32"/>
    </location>
</feature>
<feature type="transmembrane region" description="Helical" evidence="11">
    <location>
        <begin position="450"/>
        <end position="467"/>
    </location>
</feature>
<dbReference type="Pfam" id="PF01734">
    <property type="entry name" value="Patatin"/>
    <property type="match status" value="1"/>
</dbReference>
<feature type="transmembrane region" description="Helical" evidence="11">
    <location>
        <begin position="147"/>
        <end position="169"/>
    </location>
</feature>
<dbReference type="PROSITE" id="PS51635">
    <property type="entry name" value="PNPLA"/>
    <property type="match status" value="1"/>
</dbReference>
<dbReference type="GO" id="GO:0004622">
    <property type="term" value="F:phosphatidylcholine lysophospholipase activity"/>
    <property type="evidence" value="ECO:0007669"/>
    <property type="project" value="UniProtKB-ARBA"/>
</dbReference>
<feature type="domain" description="Cyclic nucleotide-binding" evidence="12">
    <location>
        <begin position="546"/>
        <end position="643"/>
    </location>
</feature>
<evidence type="ECO:0000259" key="14">
    <source>
        <dbReference type="PROSITE" id="PS51635"/>
    </source>
</evidence>
<feature type="transmembrane region" description="Helical" evidence="11">
    <location>
        <begin position="122"/>
        <end position="141"/>
    </location>
</feature>
<feature type="domain" description="Major facilitator superfamily (MFS) profile" evidence="13">
    <location>
        <begin position="55"/>
        <end position="500"/>
    </location>
</feature>
<feature type="short sequence motif" description="GXSXG" evidence="9">
    <location>
        <begin position="853"/>
        <end position="857"/>
    </location>
</feature>
<dbReference type="InterPro" id="IPR011701">
    <property type="entry name" value="MFS"/>
</dbReference>
<evidence type="ECO:0000259" key="12">
    <source>
        <dbReference type="PROSITE" id="PS50042"/>
    </source>
</evidence>
<feature type="transmembrane region" description="Helical" evidence="11">
    <location>
        <begin position="54"/>
        <end position="77"/>
    </location>
</feature>